<evidence type="ECO:0000256" key="1">
    <source>
        <dbReference type="ARBA" id="ARBA00010587"/>
    </source>
</evidence>
<keyword evidence="2" id="KW-0813">Transport</keyword>
<dbReference type="CDD" id="cd12107">
    <property type="entry name" value="Hemerythrin"/>
    <property type="match status" value="1"/>
</dbReference>
<keyword evidence="4" id="KW-0408">Iron</keyword>
<name>S7URE2_9BACT</name>
<dbReference type="eggNOG" id="COG2703">
    <property type="taxonomic scope" value="Bacteria"/>
</dbReference>
<dbReference type="InterPro" id="IPR050669">
    <property type="entry name" value="Hemerythrin"/>
</dbReference>
<comment type="caution">
    <text evidence="6">The sequence shown here is derived from an EMBL/GenBank/DDBJ whole genome shotgun (WGS) entry which is preliminary data.</text>
</comment>
<dbReference type="PANTHER" id="PTHR37164">
    <property type="entry name" value="BACTERIOHEMERYTHRIN"/>
    <property type="match status" value="1"/>
</dbReference>
<accession>S7URE2</accession>
<dbReference type="InterPro" id="IPR012827">
    <property type="entry name" value="Hemerythrin_metal-bd"/>
</dbReference>
<evidence type="ECO:0000256" key="4">
    <source>
        <dbReference type="ARBA" id="ARBA00023004"/>
    </source>
</evidence>
<dbReference type="Gene3D" id="1.20.120.50">
    <property type="entry name" value="Hemerythrin-like"/>
    <property type="match status" value="1"/>
</dbReference>
<dbReference type="NCBIfam" id="TIGR02481">
    <property type="entry name" value="hemeryth_dom"/>
    <property type="match status" value="1"/>
</dbReference>
<evidence type="ECO:0000259" key="5">
    <source>
        <dbReference type="Pfam" id="PF01814"/>
    </source>
</evidence>
<keyword evidence="3" id="KW-0479">Metal-binding</keyword>
<evidence type="ECO:0000313" key="7">
    <source>
        <dbReference type="Proteomes" id="UP000014975"/>
    </source>
</evidence>
<organism evidence="6 7">
    <name type="scientific">Alkalidesulfovibrio alkalitolerans DSM 16529</name>
    <dbReference type="NCBI Taxonomy" id="1121439"/>
    <lineage>
        <taxon>Bacteria</taxon>
        <taxon>Pseudomonadati</taxon>
        <taxon>Thermodesulfobacteriota</taxon>
        <taxon>Desulfovibrionia</taxon>
        <taxon>Desulfovibrionales</taxon>
        <taxon>Desulfovibrionaceae</taxon>
        <taxon>Alkalidesulfovibrio</taxon>
    </lineage>
</organism>
<evidence type="ECO:0000256" key="3">
    <source>
        <dbReference type="ARBA" id="ARBA00022723"/>
    </source>
</evidence>
<protein>
    <submittedName>
        <fullName evidence="6">Hemerythrin-like metal-binding protein</fullName>
    </submittedName>
</protein>
<evidence type="ECO:0000313" key="6">
    <source>
        <dbReference type="EMBL" id="EPR34873.1"/>
    </source>
</evidence>
<dbReference type="AlphaFoldDB" id="S7URE2"/>
<dbReference type="EMBL" id="ATHI01000005">
    <property type="protein sequence ID" value="EPR34873.1"/>
    <property type="molecule type" value="Genomic_DNA"/>
</dbReference>
<dbReference type="OrthoDB" id="9774644at2"/>
<dbReference type="Proteomes" id="UP000014975">
    <property type="component" value="Unassembled WGS sequence"/>
</dbReference>
<proteinExistence type="inferred from homology"/>
<gene>
    <name evidence="6" type="ORF">dsat_2236</name>
</gene>
<dbReference type="Pfam" id="PF01814">
    <property type="entry name" value="Hemerythrin"/>
    <property type="match status" value="1"/>
</dbReference>
<dbReference type="InterPro" id="IPR035938">
    <property type="entry name" value="Hemerythrin-like_sf"/>
</dbReference>
<keyword evidence="7" id="KW-1185">Reference proteome</keyword>
<dbReference type="STRING" id="1121439.dsat_2236"/>
<sequence>MPNSLFIIWGPSNTLGIPIIDEQHRAIVSTINSFYFFVKHGSGPRMVAPVLGILEHYTAIHFKLEEELMRRAAYPGLEEHKVLHRKLAERTKTIALEAARDYDVDMKALSFLKEWWLDHINKEDRLYAPHVCKLMHCDVGAPHH</sequence>
<dbReference type="InterPro" id="IPR016131">
    <property type="entry name" value="Haemerythrin_Fe_BS"/>
</dbReference>
<dbReference type="GO" id="GO:0005344">
    <property type="term" value="F:oxygen carrier activity"/>
    <property type="evidence" value="ECO:0007669"/>
    <property type="project" value="UniProtKB-KW"/>
</dbReference>
<dbReference type="PROSITE" id="PS00550">
    <property type="entry name" value="HEMERYTHRINS"/>
    <property type="match status" value="1"/>
</dbReference>
<reference evidence="6 7" key="1">
    <citation type="journal article" date="2013" name="Genome Announc.">
        <title>Draft genome sequences for three mercury-methylating, sulfate-reducing bacteria.</title>
        <authorList>
            <person name="Brown S.D."/>
            <person name="Hurt R.A.Jr."/>
            <person name="Gilmour C.C."/>
            <person name="Elias D.A."/>
        </authorList>
    </citation>
    <scope>NUCLEOTIDE SEQUENCE [LARGE SCALE GENOMIC DNA]</scope>
    <source>
        <strain evidence="6 7">DSM 16529</strain>
    </source>
</reference>
<dbReference type="PANTHER" id="PTHR37164:SF1">
    <property type="entry name" value="BACTERIOHEMERYTHRIN"/>
    <property type="match status" value="1"/>
</dbReference>
<dbReference type="PATRIC" id="fig|1121439.3.peg.623"/>
<dbReference type="GO" id="GO:0046872">
    <property type="term" value="F:metal ion binding"/>
    <property type="evidence" value="ECO:0007669"/>
    <property type="project" value="UniProtKB-KW"/>
</dbReference>
<dbReference type="SUPFAM" id="SSF47188">
    <property type="entry name" value="Hemerythrin-like"/>
    <property type="match status" value="1"/>
</dbReference>
<dbReference type="NCBIfam" id="NF033749">
    <property type="entry name" value="bact_hemeryth"/>
    <property type="match status" value="1"/>
</dbReference>
<feature type="domain" description="Hemerythrin-like" evidence="5">
    <location>
        <begin position="16"/>
        <end position="130"/>
    </location>
</feature>
<dbReference type="RefSeq" id="WP_020886122.1">
    <property type="nucleotide sequence ID" value="NZ_ATHI01000005.1"/>
</dbReference>
<comment type="similarity">
    <text evidence="1">Belongs to the hemerythrin family.</text>
</comment>
<keyword evidence="2" id="KW-0561">Oxygen transport</keyword>
<dbReference type="InterPro" id="IPR012312">
    <property type="entry name" value="Hemerythrin-like"/>
</dbReference>
<evidence type="ECO:0000256" key="2">
    <source>
        <dbReference type="ARBA" id="ARBA00022621"/>
    </source>
</evidence>